<gene>
    <name evidence="2" type="ORF">GN331_12050</name>
</gene>
<dbReference type="EMBL" id="WOXT01000003">
    <property type="protein sequence ID" value="MUV14936.1"/>
    <property type="molecule type" value="Genomic_DNA"/>
</dbReference>
<proteinExistence type="predicted"/>
<protein>
    <submittedName>
        <fullName evidence="2">Uncharacterized protein</fullName>
    </submittedName>
</protein>
<feature type="chain" id="PRO_5028803564" evidence="1">
    <location>
        <begin position="25"/>
        <end position="127"/>
    </location>
</feature>
<dbReference type="RefSeq" id="WP_156642425.1">
    <property type="nucleotide sequence ID" value="NZ_WOXT01000003.1"/>
</dbReference>
<evidence type="ECO:0000313" key="3">
    <source>
        <dbReference type="Proteomes" id="UP000479692"/>
    </source>
</evidence>
<organism evidence="2 3">
    <name type="scientific">Noviluteimonas gilva</name>
    <dbReference type="NCBI Taxonomy" id="2682097"/>
    <lineage>
        <taxon>Bacteria</taxon>
        <taxon>Pseudomonadati</taxon>
        <taxon>Pseudomonadota</taxon>
        <taxon>Gammaproteobacteria</taxon>
        <taxon>Lysobacterales</taxon>
        <taxon>Lysobacteraceae</taxon>
        <taxon>Noviluteimonas</taxon>
    </lineage>
</organism>
<evidence type="ECO:0000256" key="1">
    <source>
        <dbReference type="SAM" id="SignalP"/>
    </source>
</evidence>
<keyword evidence="1" id="KW-0732">Signal</keyword>
<dbReference type="Proteomes" id="UP000479692">
    <property type="component" value="Unassembled WGS sequence"/>
</dbReference>
<dbReference type="AlphaFoldDB" id="A0A7C9HNC2"/>
<feature type="signal peptide" evidence="1">
    <location>
        <begin position="1"/>
        <end position="24"/>
    </location>
</feature>
<evidence type="ECO:0000313" key="2">
    <source>
        <dbReference type="EMBL" id="MUV14936.1"/>
    </source>
</evidence>
<name>A0A7C9HNC2_9GAMM</name>
<keyword evidence="3" id="KW-1185">Reference proteome</keyword>
<reference evidence="2 3" key="1">
    <citation type="submission" date="2019-12" db="EMBL/GenBank/DDBJ databases">
        <authorList>
            <person name="Xu J."/>
        </authorList>
    </citation>
    <scope>NUCLEOTIDE SEQUENCE [LARGE SCALE GENOMIC DNA]</scope>
    <source>
        <strain evidence="2 3">HX-5-24</strain>
    </source>
</reference>
<comment type="caution">
    <text evidence="2">The sequence shown here is derived from an EMBL/GenBank/DDBJ whole genome shotgun (WGS) entry which is preliminary data.</text>
</comment>
<sequence length="127" mass="13695">MDRSLRLRALTMVCALALALPAAAAESNKWRLQFSGNAKTDGDIELVLTPEGGEAAHVVVAIAKGTGENRVAKLVSEGIRKQFGDAMYKSEVDDGEDVLVKARRGTPDFQVVIERNTTGVRISPEKE</sequence>
<accession>A0A7C9HNC2</accession>